<evidence type="ECO:0000313" key="2">
    <source>
        <dbReference type="Proteomes" id="UP000435357"/>
    </source>
</evidence>
<comment type="caution">
    <text evidence="1">The sequence shown here is derived from an EMBL/GenBank/DDBJ whole genome shotgun (WGS) entry which is preliminary data.</text>
</comment>
<sequence length="312" mass="35123">MNLNYPKMVMRASIIRQISLIVVALSIFSTTYSQLWTRYRTEMFIGGGASQMLSDLGGGPGEGRNDIRDMDLEATNYSATIGVRYKISEYVSGRLSFSHLQTLASDEYSENAGRSIRNLSARTNIFEFSPMVEVYLLKESIPMNKTLGRRYRHYGQGGDFSIYMATGFTALYFNPQAQLNGTWHDLQPLGTEGQGLETGNGKYSRFTFGLPVGIGFKYSMTRYWSISLEGQARFTASDYLDDVSTDYYDNQEIRDAYGPVAAELANRRLDGGGGEGGIRGNPENNDVYMFLEFHLSRRFDSSKRRGGIRRSF</sequence>
<organism evidence="1 2">
    <name type="scientific">Salibacter halophilus</name>
    <dbReference type="NCBI Taxonomy" id="1803916"/>
    <lineage>
        <taxon>Bacteria</taxon>
        <taxon>Pseudomonadati</taxon>
        <taxon>Bacteroidota</taxon>
        <taxon>Flavobacteriia</taxon>
        <taxon>Flavobacteriales</taxon>
        <taxon>Salibacteraceae</taxon>
        <taxon>Salibacter</taxon>
    </lineage>
</organism>
<accession>A0A6N6M7Z8</accession>
<proteinExistence type="predicted"/>
<keyword evidence="2" id="KW-1185">Reference proteome</keyword>
<dbReference type="SUPFAM" id="SSF56925">
    <property type="entry name" value="OMPA-like"/>
    <property type="match status" value="1"/>
</dbReference>
<name>A0A6N6M7Z8_9FLAO</name>
<dbReference type="OrthoDB" id="654178at2"/>
<dbReference type="Proteomes" id="UP000435357">
    <property type="component" value="Unassembled WGS sequence"/>
</dbReference>
<reference evidence="1 2" key="1">
    <citation type="submission" date="2019-09" db="EMBL/GenBank/DDBJ databases">
        <title>Genomes of Cryomorphaceae.</title>
        <authorList>
            <person name="Bowman J.P."/>
        </authorList>
    </citation>
    <scope>NUCLEOTIDE SEQUENCE [LARGE SCALE GENOMIC DNA]</scope>
    <source>
        <strain evidence="1 2">KCTC 52047</strain>
    </source>
</reference>
<protein>
    <submittedName>
        <fullName evidence="1">Outer membrane beta-barrel protein</fullName>
    </submittedName>
</protein>
<dbReference type="RefSeq" id="WP_151167989.1">
    <property type="nucleotide sequence ID" value="NZ_WACR01000006.1"/>
</dbReference>
<dbReference type="EMBL" id="WACR01000006">
    <property type="protein sequence ID" value="KAB1063957.1"/>
    <property type="molecule type" value="Genomic_DNA"/>
</dbReference>
<gene>
    <name evidence="1" type="ORF">F3059_07930</name>
</gene>
<dbReference type="AlphaFoldDB" id="A0A6N6M7Z8"/>
<dbReference type="InterPro" id="IPR011250">
    <property type="entry name" value="OMP/PagP_B-barrel"/>
</dbReference>
<evidence type="ECO:0000313" key="1">
    <source>
        <dbReference type="EMBL" id="KAB1063957.1"/>
    </source>
</evidence>